<dbReference type="AlphaFoldDB" id="K9PAT9"/>
<gene>
    <name evidence="7" type="ordered locus">Cyagr_2982</name>
</gene>
<dbReference type="InterPro" id="IPR016161">
    <property type="entry name" value="Ald_DH/histidinol_DH"/>
</dbReference>
<dbReference type="Gene3D" id="3.40.309.10">
    <property type="entry name" value="Aldehyde Dehydrogenase, Chain A, domain 2"/>
    <property type="match status" value="1"/>
</dbReference>
<name>K9PAT9_CYAGP</name>
<sequence length="474" mass="50508">MTTPAAPASPSASPSPLTVPVATMRDLVEGGTTRPLAWRLEQLERLGRLLESAEPAMLEALASDLGRSAMEGGFELAALRQELRHTRRHLAGWMRPRRRPLPLWAWPGQGSVRTEPLGCVLIIGAWNYPFELCLHPLLHVLAAGNTAVVKPSELSPASAALLAELLGRHFEPTVVQVVGGDGTVAAGLLERERFDHILFTGGERVGRLVMGAAARHLTPVTLELGGRNPAIVLADADPTITARRLLWGRCLNAGQTCLAPNHVLVAAGGREALVAAFREQARALYGQDPLASPDLGRLVGAARFKWLQGLLAQAREKGQVLLGGGWDEAGRRIEPTVVAVDDPDDDPLLQEELFAPILPLLTVTGLEEALRLVRRGPKPLALYLFGGGASERERALAGSGSGSLVVNDTVIQGGMASLPFGGIGPSGMGAYHGEAGFLTFSHQRSVICRSLRPDPPIRFPPYAGKLGLVRRLMG</sequence>
<dbReference type="PATRIC" id="fig|292564.3.peg.2831"/>
<dbReference type="STRING" id="292564.Cyagr_2982"/>
<dbReference type="GO" id="GO:0004029">
    <property type="term" value="F:aldehyde dehydrogenase (NAD+) activity"/>
    <property type="evidence" value="ECO:0007669"/>
    <property type="project" value="TreeGrafter"/>
</dbReference>
<dbReference type="Gene3D" id="3.40.605.10">
    <property type="entry name" value="Aldehyde Dehydrogenase, Chain A, domain 1"/>
    <property type="match status" value="1"/>
</dbReference>
<dbReference type="InterPro" id="IPR016162">
    <property type="entry name" value="Ald_DH_N"/>
</dbReference>
<dbReference type="KEGG" id="cgc:Cyagr_2982"/>
<dbReference type="PIRSF" id="PIRSF036492">
    <property type="entry name" value="ALDH"/>
    <property type="match status" value="1"/>
</dbReference>
<dbReference type="FunFam" id="3.40.605.10:FF:000004">
    <property type="entry name" value="Aldehyde dehydrogenase"/>
    <property type="match status" value="1"/>
</dbReference>
<dbReference type="InterPro" id="IPR016163">
    <property type="entry name" value="Ald_DH_C"/>
</dbReference>
<evidence type="ECO:0000256" key="5">
    <source>
        <dbReference type="PIRSR" id="PIRSR036492-1"/>
    </source>
</evidence>
<dbReference type="SUPFAM" id="SSF53720">
    <property type="entry name" value="ALDH-like"/>
    <property type="match status" value="1"/>
</dbReference>
<organism evidence="7 8">
    <name type="scientific">Cyanobium gracile (strain ATCC 27147 / PCC 6307)</name>
    <dbReference type="NCBI Taxonomy" id="292564"/>
    <lineage>
        <taxon>Bacteria</taxon>
        <taxon>Bacillati</taxon>
        <taxon>Cyanobacteriota</taxon>
        <taxon>Cyanophyceae</taxon>
        <taxon>Synechococcales</taxon>
        <taxon>Prochlorococcaceae</taxon>
        <taxon>Cyanobium</taxon>
    </lineage>
</organism>
<evidence type="ECO:0000256" key="3">
    <source>
        <dbReference type="ARBA" id="ARBA00023002"/>
    </source>
</evidence>
<dbReference type="GO" id="GO:0005737">
    <property type="term" value="C:cytoplasm"/>
    <property type="evidence" value="ECO:0007669"/>
    <property type="project" value="TreeGrafter"/>
</dbReference>
<comment type="similarity">
    <text evidence="1 4">Belongs to the aldehyde dehydrogenase family.</text>
</comment>
<evidence type="ECO:0000259" key="6">
    <source>
        <dbReference type="Pfam" id="PF00171"/>
    </source>
</evidence>
<evidence type="ECO:0000313" key="7">
    <source>
        <dbReference type="EMBL" id="AFY30068.1"/>
    </source>
</evidence>
<proteinExistence type="inferred from homology"/>
<keyword evidence="3 4" id="KW-0560">Oxidoreductase</keyword>
<evidence type="ECO:0000256" key="2">
    <source>
        <dbReference type="ARBA" id="ARBA00022857"/>
    </source>
</evidence>
<evidence type="ECO:0000313" key="8">
    <source>
        <dbReference type="Proteomes" id="UP000010388"/>
    </source>
</evidence>
<dbReference type="GO" id="GO:0006081">
    <property type="term" value="P:aldehyde metabolic process"/>
    <property type="evidence" value="ECO:0007669"/>
    <property type="project" value="InterPro"/>
</dbReference>
<dbReference type="PANTHER" id="PTHR43570:SF16">
    <property type="entry name" value="ALDEHYDE DEHYDROGENASE TYPE III, ISOFORM Q"/>
    <property type="match status" value="1"/>
</dbReference>
<dbReference type="InterPro" id="IPR012394">
    <property type="entry name" value="Aldehyde_DH_NAD(P)"/>
</dbReference>
<dbReference type="InterPro" id="IPR015590">
    <property type="entry name" value="Aldehyde_DH_dom"/>
</dbReference>
<protein>
    <recommendedName>
        <fullName evidence="4">Aldehyde dehydrogenase</fullName>
    </recommendedName>
</protein>
<feature type="active site" evidence="5">
    <location>
        <position position="257"/>
    </location>
</feature>
<keyword evidence="2" id="KW-0521">NADP</keyword>
<evidence type="ECO:0000256" key="1">
    <source>
        <dbReference type="ARBA" id="ARBA00009986"/>
    </source>
</evidence>
<dbReference type="HOGENOM" id="CLU_005391_0_2_3"/>
<accession>K9PAT9</accession>
<dbReference type="RefSeq" id="WP_015110502.1">
    <property type="nucleotide sequence ID" value="NC_019675.1"/>
</dbReference>
<dbReference type="EMBL" id="CP003495">
    <property type="protein sequence ID" value="AFY30068.1"/>
    <property type="molecule type" value="Genomic_DNA"/>
</dbReference>
<reference evidence="8" key="1">
    <citation type="journal article" date="2013" name="Proc. Natl. Acad. Sci. U.S.A.">
        <title>Improving the coverage of the cyanobacterial phylum using diversity-driven genome sequencing.</title>
        <authorList>
            <person name="Shih P.M."/>
            <person name="Wu D."/>
            <person name="Latifi A."/>
            <person name="Axen S.D."/>
            <person name="Fewer D.P."/>
            <person name="Talla E."/>
            <person name="Calteau A."/>
            <person name="Cai F."/>
            <person name="Tandeau de Marsac N."/>
            <person name="Rippka R."/>
            <person name="Herdman M."/>
            <person name="Sivonen K."/>
            <person name="Coursin T."/>
            <person name="Laurent T."/>
            <person name="Goodwin L."/>
            <person name="Nolan M."/>
            <person name="Davenport K.W."/>
            <person name="Han C.S."/>
            <person name="Rubin E.M."/>
            <person name="Eisen J.A."/>
            <person name="Woyke T."/>
            <person name="Gugger M."/>
            <person name="Kerfeld C.A."/>
        </authorList>
    </citation>
    <scope>NUCLEOTIDE SEQUENCE [LARGE SCALE GENOMIC DNA]</scope>
    <source>
        <strain evidence="8">ATCC 27147 / PCC 6307</strain>
    </source>
</reference>
<feature type="active site" evidence="5">
    <location>
        <position position="223"/>
    </location>
</feature>
<dbReference type="PANTHER" id="PTHR43570">
    <property type="entry name" value="ALDEHYDE DEHYDROGENASE"/>
    <property type="match status" value="1"/>
</dbReference>
<dbReference type="CDD" id="cd07087">
    <property type="entry name" value="ALDH_F3-13-14_CALDH-like"/>
    <property type="match status" value="1"/>
</dbReference>
<feature type="domain" description="Aldehyde dehydrogenase" evidence="6">
    <location>
        <begin position="34"/>
        <end position="446"/>
    </location>
</feature>
<dbReference type="Proteomes" id="UP000010388">
    <property type="component" value="Chromosome"/>
</dbReference>
<dbReference type="Pfam" id="PF00171">
    <property type="entry name" value="Aldedh"/>
    <property type="match status" value="1"/>
</dbReference>
<evidence type="ECO:0000256" key="4">
    <source>
        <dbReference type="PIRNR" id="PIRNR036492"/>
    </source>
</evidence>
<dbReference type="eggNOG" id="COG1012">
    <property type="taxonomic scope" value="Bacteria"/>
</dbReference>